<organism evidence="9 10">
    <name type="scientific">Actinoallomurus liliacearum</name>
    <dbReference type="NCBI Taxonomy" id="1080073"/>
    <lineage>
        <taxon>Bacteria</taxon>
        <taxon>Bacillati</taxon>
        <taxon>Actinomycetota</taxon>
        <taxon>Actinomycetes</taxon>
        <taxon>Streptosporangiales</taxon>
        <taxon>Thermomonosporaceae</taxon>
        <taxon>Actinoallomurus</taxon>
    </lineage>
</organism>
<evidence type="ECO:0000256" key="2">
    <source>
        <dbReference type="ARBA" id="ARBA00022448"/>
    </source>
</evidence>
<evidence type="ECO:0000256" key="5">
    <source>
        <dbReference type="ARBA" id="ARBA00022989"/>
    </source>
</evidence>
<dbReference type="InterPro" id="IPR051393">
    <property type="entry name" value="ABC_transporter_permease"/>
</dbReference>
<comment type="similarity">
    <text evidence="7">Belongs to the binding-protein-dependent transport system permease family.</text>
</comment>
<comment type="subcellular location">
    <subcellularLocation>
        <location evidence="1 7">Cell membrane</location>
        <topology evidence="1 7">Multi-pass membrane protein</topology>
    </subcellularLocation>
</comment>
<feature type="domain" description="ABC transmembrane type-1" evidence="8">
    <location>
        <begin position="78"/>
        <end position="294"/>
    </location>
</feature>
<dbReference type="Gene3D" id="1.10.3720.10">
    <property type="entry name" value="MetI-like"/>
    <property type="match status" value="1"/>
</dbReference>
<dbReference type="EMBL" id="BAABHJ010000040">
    <property type="protein sequence ID" value="GAA4618785.1"/>
    <property type="molecule type" value="Genomic_DNA"/>
</dbReference>
<evidence type="ECO:0000313" key="9">
    <source>
        <dbReference type="EMBL" id="GAA4618785.1"/>
    </source>
</evidence>
<keyword evidence="3" id="KW-1003">Cell membrane</keyword>
<evidence type="ECO:0000256" key="7">
    <source>
        <dbReference type="RuleBase" id="RU363032"/>
    </source>
</evidence>
<gene>
    <name evidence="9" type="ORF">GCM10023195_84670</name>
</gene>
<dbReference type="Pfam" id="PF00528">
    <property type="entry name" value="BPD_transp_1"/>
    <property type="match status" value="1"/>
</dbReference>
<protein>
    <submittedName>
        <fullName evidence="9">Sugar ABC transporter permease</fullName>
    </submittedName>
</protein>
<keyword evidence="4 7" id="KW-0812">Transmembrane</keyword>
<feature type="transmembrane region" description="Helical" evidence="7">
    <location>
        <begin position="231"/>
        <end position="251"/>
    </location>
</feature>
<name>A0ABP8TZ81_9ACTN</name>
<evidence type="ECO:0000256" key="3">
    <source>
        <dbReference type="ARBA" id="ARBA00022475"/>
    </source>
</evidence>
<dbReference type="InterPro" id="IPR000515">
    <property type="entry name" value="MetI-like"/>
</dbReference>
<keyword evidence="6 7" id="KW-0472">Membrane</keyword>
<feature type="transmembrane region" description="Helical" evidence="7">
    <location>
        <begin position="115"/>
        <end position="136"/>
    </location>
</feature>
<evidence type="ECO:0000256" key="4">
    <source>
        <dbReference type="ARBA" id="ARBA00022692"/>
    </source>
</evidence>
<dbReference type="RefSeq" id="WP_345366976.1">
    <property type="nucleotide sequence ID" value="NZ_BAABHJ010000040.1"/>
</dbReference>
<dbReference type="SUPFAM" id="SSF161098">
    <property type="entry name" value="MetI-like"/>
    <property type="match status" value="1"/>
</dbReference>
<keyword evidence="10" id="KW-1185">Reference proteome</keyword>
<proteinExistence type="inferred from homology"/>
<feature type="transmembrane region" description="Helical" evidence="7">
    <location>
        <begin position="271"/>
        <end position="295"/>
    </location>
</feature>
<evidence type="ECO:0000256" key="1">
    <source>
        <dbReference type="ARBA" id="ARBA00004651"/>
    </source>
</evidence>
<comment type="caution">
    <text evidence="9">The sequence shown here is derived from an EMBL/GenBank/DDBJ whole genome shotgun (WGS) entry which is preliminary data.</text>
</comment>
<dbReference type="PANTHER" id="PTHR30193">
    <property type="entry name" value="ABC TRANSPORTER PERMEASE PROTEIN"/>
    <property type="match status" value="1"/>
</dbReference>
<accession>A0ABP8TZ81</accession>
<dbReference type="InterPro" id="IPR035906">
    <property type="entry name" value="MetI-like_sf"/>
</dbReference>
<dbReference type="PROSITE" id="PS50928">
    <property type="entry name" value="ABC_TM1"/>
    <property type="match status" value="1"/>
</dbReference>
<dbReference type="PANTHER" id="PTHR30193:SF37">
    <property type="entry name" value="INNER MEMBRANE ABC TRANSPORTER PERMEASE PROTEIN YCJO"/>
    <property type="match status" value="1"/>
</dbReference>
<evidence type="ECO:0000313" key="10">
    <source>
        <dbReference type="Proteomes" id="UP001500212"/>
    </source>
</evidence>
<feature type="transmembrane region" description="Helical" evidence="7">
    <location>
        <begin position="84"/>
        <end position="108"/>
    </location>
</feature>
<feature type="transmembrane region" description="Helical" evidence="7">
    <location>
        <begin position="167"/>
        <end position="188"/>
    </location>
</feature>
<keyword evidence="5 7" id="KW-1133">Transmembrane helix</keyword>
<keyword evidence="2 7" id="KW-0813">Transport</keyword>
<reference evidence="10" key="1">
    <citation type="journal article" date="2019" name="Int. J. Syst. Evol. Microbiol.">
        <title>The Global Catalogue of Microorganisms (GCM) 10K type strain sequencing project: providing services to taxonomists for standard genome sequencing and annotation.</title>
        <authorList>
            <consortium name="The Broad Institute Genomics Platform"/>
            <consortium name="The Broad Institute Genome Sequencing Center for Infectious Disease"/>
            <person name="Wu L."/>
            <person name="Ma J."/>
        </authorList>
    </citation>
    <scope>NUCLEOTIDE SEQUENCE [LARGE SCALE GENOMIC DNA]</scope>
    <source>
        <strain evidence="10">JCM 17938</strain>
    </source>
</reference>
<sequence>MTAVAGRRRGGRPSAAGADRAARPGAVWILPAALFFGVFAGVPLLLTAVLSFTDWNGLGTPNFNGLANWSRALSDSAIWESMRISLVFMVLCWVVQTPLALLIGVWAAGRELNRAVLSSIFFLPLLMSTAAIAITWRVLLDPNFGLAAKVGPWIGFPDGNIAGDQHGALGAVVVVIAWQFVPFHSLMYQAAARQIPKMLYDAALIDGAGRFQQFWHITLPQLRNTIITSSVLMLVGSLTYFETILIVTNGGPGTATMVLPQRMYNSAFQSFQMGYASVIALVLAAFGTALSLLIVRFSGYGKMRSTLEGI</sequence>
<evidence type="ECO:0000259" key="8">
    <source>
        <dbReference type="PROSITE" id="PS50928"/>
    </source>
</evidence>
<feature type="transmembrane region" description="Helical" evidence="7">
    <location>
        <begin position="27"/>
        <end position="52"/>
    </location>
</feature>
<dbReference type="Proteomes" id="UP001500212">
    <property type="component" value="Unassembled WGS sequence"/>
</dbReference>
<evidence type="ECO:0000256" key="6">
    <source>
        <dbReference type="ARBA" id="ARBA00023136"/>
    </source>
</evidence>
<dbReference type="CDD" id="cd06261">
    <property type="entry name" value="TM_PBP2"/>
    <property type="match status" value="1"/>
</dbReference>